<keyword evidence="4" id="KW-1185">Reference proteome</keyword>
<dbReference type="AlphaFoldDB" id="V2XFZ9"/>
<feature type="region of interest" description="Disordered" evidence="1">
    <location>
        <begin position="1"/>
        <end position="24"/>
    </location>
</feature>
<dbReference type="Proteomes" id="UP000017559">
    <property type="component" value="Unassembled WGS sequence"/>
</dbReference>
<sequence length="190" mass="21583">MSSISSTEETTPKSRRQQPTHQKFVDVERVPNTTQYPKDIYQPKDAIPSGWFWLGHTANATQALIVEPTFPLKVGRNPCYDYRHDRSANPRLGPCSISVPSDIFRWRVIRYASGSLFAALRPDLFLQSRWELYGDSIGTSIYVTWPAPPVDPDEECFDLQSVARVKLPSGSPPKPRWALKSVVWLDSGEY</sequence>
<dbReference type="Pfam" id="PF18684">
    <property type="entry name" value="PlyB_C"/>
    <property type="match status" value="1"/>
</dbReference>
<dbReference type="HOGENOM" id="CLU_1428354_0_0_1"/>
<dbReference type="OrthoDB" id="3269052at2759"/>
<proteinExistence type="predicted"/>
<protein>
    <submittedName>
        <fullName evidence="3">Erylysin b</fullName>
    </submittedName>
</protein>
<accession>V2XFZ9</accession>
<dbReference type="KEGG" id="mrr:Moror_2669"/>
<comment type="caution">
    <text evidence="3">The sequence shown here is derived from an EMBL/GenBank/DDBJ whole genome shotgun (WGS) entry which is preliminary data.</text>
</comment>
<evidence type="ECO:0000313" key="3">
    <source>
        <dbReference type="EMBL" id="ESK91445.1"/>
    </source>
</evidence>
<gene>
    <name evidence="3" type="ORF">Moror_2669</name>
</gene>
<evidence type="ECO:0000313" key="4">
    <source>
        <dbReference type="Proteomes" id="UP000017559"/>
    </source>
</evidence>
<organism evidence="3 4">
    <name type="scientific">Moniliophthora roreri (strain MCA 2997)</name>
    <name type="common">Cocoa frosty pod rot fungus</name>
    <name type="synonym">Crinipellis roreri</name>
    <dbReference type="NCBI Taxonomy" id="1381753"/>
    <lineage>
        <taxon>Eukaryota</taxon>
        <taxon>Fungi</taxon>
        <taxon>Dikarya</taxon>
        <taxon>Basidiomycota</taxon>
        <taxon>Agaricomycotina</taxon>
        <taxon>Agaricomycetes</taxon>
        <taxon>Agaricomycetidae</taxon>
        <taxon>Agaricales</taxon>
        <taxon>Marasmiineae</taxon>
        <taxon>Marasmiaceae</taxon>
        <taxon>Moniliophthora</taxon>
    </lineage>
</organism>
<evidence type="ECO:0000256" key="1">
    <source>
        <dbReference type="SAM" id="MobiDB-lite"/>
    </source>
</evidence>
<evidence type="ECO:0000259" key="2">
    <source>
        <dbReference type="Pfam" id="PF18684"/>
    </source>
</evidence>
<dbReference type="EMBL" id="AWSO01000345">
    <property type="protein sequence ID" value="ESK91445.1"/>
    <property type="molecule type" value="Genomic_DNA"/>
</dbReference>
<feature type="domain" description="Pleurotolysin B C-terminal" evidence="2">
    <location>
        <begin position="19"/>
        <end position="186"/>
    </location>
</feature>
<dbReference type="InterPro" id="IPR040971">
    <property type="entry name" value="PlyB_C"/>
</dbReference>
<reference evidence="3 4" key="1">
    <citation type="journal article" date="2014" name="BMC Genomics">
        <title>Genome and secretome analysis of the hemibiotrophic fungal pathogen, Moniliophthora roreri, which causes frosty pod rot disease of cacao: mechanisms of the biotrophic and necrotrophic phases.</title>
        <authorList>
            <person name="Meinhardt L.W."/>
            <person name="Costa G.G.L."/>
            <person name="Thomazella D.P.T."/>
            <person name="Teixeira P.J.P.L."/>
            <person name="Carazzolle M.F."/>
            <person name="Schuster S.C."/>
            <person name="Carlson J.E."/>
            <person name="Guiltinan M.J."/>
            <person name="Mieczkowski P."/>
            <person name="Farmer A."/>
            <person name="Ramaraj T."/>
            <person name="Crozier J."/>
            <person name="Davis R.E."/>
            <person name="Shao J."/>
            <person name="Melnick R.L."/>
            <person name="Pereira G.A.G."/>
            <person name="Bailey B.A."/>
        </authorList>
    </citation>
    <scope>NUCLEOTIDE SEQUENCE [LARGE SCALE GENOMIC DNA]</scope>
    <source>
        <strain evidence="3 4">MCA 2997</strain>
    </source>
</reference>
<name>V2XFZ9_MONRO</name>